<feature type="region of interest" description="Disordered" evidence="1">
    <location>
        <begin position="158"/>
        <end position="195"/>
    </location>
</feature>
<gene>
    <name evidence="2" type="ORF">AORI_5352</name>
</gene>
<dbReference type="Proteomes" id="UP000013968">
    <property type="component" value="Chromosome"/>
</dbReference>
<name>R4SZH7_9PSEU</name>
<proteinExistence type="predicted"/>
<dbReference type="EMBL" id="CP003410">
    <property type="protein sequence ID" value="AGM07935.1"/>
    <property type="molecule type" value="Genomic_DNA"/>
</dbReference>
<dbReference type="HOGENOM" id="CLU_1393784_0_0_11"/>
<dbReference type="AlphaFoldDB" id="R4SZH7"/>
<dbReference type="KEGG" id="aoi:AORI_5352"/>
<protein>
    <submittedName>
        <fullName evidence="2">Uncharacterized protein</fullName>
    </submittedName>
</protein>
<evidence type="ECO:0000313" key="3">
    <source>
        <dbReference type="Proteomes" id="UP000013968"/>
    </source>
</evidence>
<organism evidence="2 3">
    <name type="scientific">Amycolatopsis keratiniphila</name>
    <dbReference type="NCBI Taxonomy" id="129921"/>
    <lineage>
        <taxon>Bacteria</taxon>
        <taxon>Bacillati</taxon>
        <taxon>Actinomycetota</taxon>
        <taxon>Actinomycetes</taxon>
        <taxon>Pseudonocardiales</taxon>
        <taxon>Pseudonocardiaceae</taxon>
        <taxon>Amycolatopsis</taxon>
        <taxon>Amycolatopsis japonica group</taxon>
    </lineage>
</organism>
<evidence type="ECO:0000313" key="2">
    <source>
        <dbReference type="EMBL" id="AGM07935.1"/>
    </source>
</evidence>
<accession>R4SZH7</accession>
<evidence type="ECO:0000256" key="1">
    <source>
        <dbReference type="SAM" id="MobiDB-lite"/>
    </source>
</evidence>
<sequence length="195" mass="21878">MVHFSFIGCNSEHASEQPLADERADVSCWIRKPEFLPIGKVYIVPGDDELTEPEIAMGGCVRCRYIAQPTDRLDQLLILLHQLPQLEFPGMRVTERVHWQSFQLGRRGKPRPGRVQPRGTRRVVQLGDQSTQLAGGSFVESVVVRELAAIECGGHQFEHHKPGVSFPTEASGPRDWRPSGRLQSDQAMERGSTVR</sequence>
<keyword evidence="3" id="KW-1185">Reference proteome</keyword>
<reference evidence="2 3" key="1">
    <citation type="journal article" date="2013" name="BMC Genomics">
        <title>ContigScape: a Cytoscape plugin facilitating microbial genome gap closing.</title>
        <authorList>
            <person name="Tang B."/>
            <person name="Wang Q."/>
            <person name="Yang M."/>
            <person name="Xie F."/>
            <person name="Zhu Y."/>
            <person name="Zhuo Y."/>
            <person name="Wang S."/>
            <person name="Gao H."/>
            <person name="Ding X."/>
            <person name="Zhang L."/>
            <person name="Zhao G."/>
            <person name="Zheng H."/>
        </authorList>
    </citation>
    <scope>NUCLEOTIDE SEQUENCE [LARGE SCALE GENOMIC DNA]</scope>
    <source>
        <strain evidence="2 3">HCCB10007</strain>
    </source>
</reference>